<dbReference type="eggNOG" id="arCOG03433">
    <property type="taxonomic scope" value="Archaea"/>
</dbReference>
<dbReference type="InterPro" id="IPR053857">
    <property type="entry name" value="Csx1_CARF"/>
</dbReference>
<dbReference type="Pfam" id="PF22230">
    <property type="entry name" value="Csx1_CARF"/>
    <property type="match status" value="1"/>
</dbReference>
<dbReference type="OrthoDB" id="102285at2157"/>
<protein>
    <submittedName>
        <fullName evidence="2">CRISPR-associated protein</fullName>
    </submittedName>
</protein>
<evidence type="ECO:0000313" key="2">
    <source>
        <dbReference type="EMBL" id="AEH25119.1"/>
    </source>
</evidence>
<dbReference type="EMBL" id="CP002779">
    <property type="protein sequence ID" value="AEH25119.1"/>
    <property type="molecule type" value="Genomic_DNA"/>
</dbReference>
<dbReference type="Proteomes" id="UP000008386">
    <property type="component" value="Chromosome"/>
</dbReference>
<dbReference type="PANTHER" id="PTHR37169:SF1">
    <property type="entry name" value="CRISPR SYSTEM ENDORIBONUCLEASE CSX1"/>
    <property type="match status" value="1"/>
</dbReference>
<organism evidence="2 3">
    <name type="scientific">Pyrococcus yayanosii (strain CH1 / JCM 16557)</name>
    <dbReference type="NCBI Taxonomy" id="529709"/>
    <lineage>
        <taxon>Archaea</taxon>
        <taxon>Methanobacteriati</taxon>
        <taxon>Methanobacteriota</taxon>
        <taxon>Thermococci</taxon>
        <taxon>Thermococcales</taxon>
        <taxon>Thermococcaceae</taxon>
        <taxon>Pyrococcus</taxon>
    </lineage>
</organism>
<accession>F8AGC3</accession>
<evidence type="ECO:0000259" key="1">
    <source>
        <dbReference type="Pfam" id="PF22230"/>
    </source>
</evidence>
<evidence type="ECO:0000313" key="3">
    <source>
        <dbReference type="Proteomes" id="UP000008386"/>
    </source>
</evidence>
<dbReference type="RefSeq" id="WP_013906175.1">
    <property type="nucleotide sequence ID" value="NC_015680.1"/>
</dbReference>
<dbReference type="NCBIfam" id="TIGR02549">
    <property type="entry name" value="CRISPR_DxTHG"/>
    <property type="match status" value="1"/>
</dbReference>
<dbReference type="KEGG" id="pya:PYCH_14490"/>
<dbReference type="Gene3D" id="3.40.50.10640">
    <property type="entry name" value="SSO1389-like"/>
    <property type="match status" value="1"/>
</dbReference>
<name>F8AGC3_PYRYC</name>
<dbReference type="AlphaFoldDB" id="F8AGC3"/>
<dbReference type="HOGENOM" id="CLU_044033_0_0_2"/>
<dbReference type="PANTHER" id="PTHR37169">
    <property type="entry name" value="CRISPR SYSTEM ENDORIBONUCLEASE CSX1-RELATED"/>
    <property type="match status" value="1"/>
</dbReference>
<dbReference type="GeneID" id="10838020"/>
<sequence length="429" mass="48474">MKLLVVSWGDFERWKETKYRFGEETSVGPSTLPILQKAIKPDWTVIILSDTLGKDFSSLEALREDVRSRVMDFLDRIEAGREVDLIIAPGIGQFVHGTFRGNAMDAYYYLLHSLAQIVPPNENLEVHFDSTHGLNYITLLTYRVLKDLLGIAAITNEVKFTAYNSDPYVPGITRELTINVIEKTHISPEPLSEPLPGDKHYLKPYSMSWKEFVKLKTSLNSLKQIKASKKSLDAWIGSLFFGMPLLFAETFPDESEIEGIIGELLETWESWIEIDGNSVTRKLSYDAGFGVLMKLLFEVKVTKSAKIDVPCSIAKLYTISKKLFWGSTLERVNVELGKIEDMAIKYATAGTFPGWMSLKDFLGFSEANVQIKPRNVLAHAGLEANSVEVCMKEWDKKDIKKTAKEHTFLRYSNEILPRIREIVSSSLGG</sequence>
<feature type="domain" description="CRISPR system endoribonuclease Csx1 CARF" evidence="1">
    <location>
        <begin position="3"/>
        <end position="167"/>
    </location>
</feature>
<reference evidence="2 3" key="1">
    <citation type="journal article" date="2011" name="J. Bacteriol.">
        <title>Complete genome sequence of the obligate piezophilic hyperthermophilic archaeon Pyrococcus yayanosii CH1.</title>
        <authorList>
            <person name="Jun X."/>
            <person name="Lupeng L."/>
            <person name="Minjuan X."/>
            <person name="Oger P."/>
            <person name="Fengping W."/>
            <person name="Jebbar M."/>
            <person name="Xiang X."/>
        </authorList>
    </citation>
    <scope>NUCLEOTIDE SEQUENCE [LARGE SCALE GENOMIC DNA]</scope>
    <source>
        <strain evidence="3">CH1 / JCM 16557</strain>
    </source>
</reference>
<dbReference type="STRING" id="529709.PYCH_14490"/>
<dbReference type="InterPro" id="IPR010171">
    <property type="entry name" value="CRISPR_Csx1"/>
</dbReference>
<dbReference type="InterPro" id="IPR052875">
    <property type="entry name" value="CRISPR_assoc_ribonuclease"/>
</dbReference>
<dbReference type="SUPFAM" id="SSF160980">
    <property type="entry name" value="SSO1389-like"/>
    <property type="match status" value="1"/>
</dbReference>
<gene>
    <name evidence="2" type="ordered locus">PYCH_14490</name>
</gene>
<proteinExistence type="predicted"/>
<keyword evidence="3" id="KW-1185">Reference proteome</keyword>
<dbReference type="InterPro" id="IPR013383">
    <property type="entry name" value="CRISPR-assoc_prot_DxTHG_CS"/>
</dbReference>
<dbReference type="NCBIfam" id="TIGR01897">
    <property type="entry name" value="cas_MJ1666"/>
    <property type="match status" value="1"/>
</dbReference>